<evidence type="ECO:0000256" key="9">
    <source>
        <dbReference type="ARBA" id="ARBA00022989"/>
    </source>
</evidence>
<dbReference type="SFLD" id="SFLDG00002">
    <property type="entry name" value="C1.7:_P-type_atpase_like"/>
    <property type="match status" value="1"/>
</dbReference>
<dbReference type="PRINTS" id="PR00119">
    <property type="entry name" value="CATATPASE"/>
</dbReference>
<evidence type="ECO:0000256" key="6">
    <source>
        <dbReference type="ARBA" id="ARBA00022840"/>
    </source>
</evidence>
<dbReference type="Gene3D" id="3.40.50.1000">
    <property type="entry name" value="HAD superfamily/HAD-like"/>
    <property type="match status" value="1"/>
</dbReference>
<dbReference type="InterPro" id="IPR036412">
    <property type="entry name" value="HAD-like_sf"/>
</dbReference>
<dbReference type="InterPro" id="IPR059000">
    <property type="entry name" value="ATPase_P-type_domA"/>
</dbReference>
<dbReference type="PROSITE" id="PS00154">
    <property type="entry name" value="ATPASE_E1_E2"/>
    <property type="match status" value="1"/>
</dbReference>
<keyword evidence="6" id="KW-0067">ATP-binding</keyword>
<dbReference type="SUPFAM" id="SSF81665">
    <property type="entry name" value="Calcium ATPase, transmembrane domain M"/>
    <property type="match status" value="1"/>
</dbReference>
<dbReference type="InterPro" id="IPR023298">
    <property type="entry name" value="ATPase_P-typ_TM_dom_sf"/>
</dbReference>
<dbReference type="Pfam" id="PF13246">
    <property type="entry name" value="Cation_ATPase"/>
    <property type="match status" value="1"/>
</dbReference>
<dbReference type="GO" id="GO:0005789">
    <property type="term" value="C:endoplasmic reticulum membrane"/>
    <property type="evidence" value="ECO:0007669"/>
    <property type="project" value="TreeGrafter"/>
</dbReference>
<protein>
    <recommendedName>
        <fullName evidence="12">P-type ATPase A domain-containing protein</fullName>
    </recommendedName>
</protein>
<organism evidence="13">
    <name type="scientific">Guillardia theta (strain CCMP2712)</name>
    <name type="common">Cryptophyte</name>
    <dbReference type="NCBI Taxonomy" id="905079"/>
    <lineage>
        <taxon>Eukaryota</taxon>
        <taxon>Cryptophyceae</taxon>
        <taxon>Pyrenomonadales</taxon>
        <taxon>Geminigeraceae</taxon>
        <taxon>Guillardia</taxon>
    </lineage>
</organism>
<feature type="transmembrane region" description="Helical" evidence="11">
    <location>
        <begin position="908"/>
        <end position="925"/>
    </location>
</feature>
<keyword evidence="5" id="KW-0547">Nucleotide-binding</keyword>
<dbReference type="InterPro" id="IPR008250">
    <property type="entry name" value="ATPase_P-typ_transduc_dom_A_sf"/>
</dbReference>
<evidence type="ECO:0000256" key="3">
    <source>
        <dbReference type="ARBA" id="ARBA00022692"/>
    </source>
</evidence>
<dbReference type="eggNOG" id="KOG0209">
    <property type="taxonomic scope" value="Eukaryota"/>
</dbReference>
<dbReference type="Gene3D" id="2.70.150.10">
    <property type="entry name" value="Calcium-transporting ATPase, cytoplasmic transduction domain A"/>
    <property type="match status" value="1"/>
</dbReference>
<evidence type="ECO:0000256" key="11">
    <source>
        <dbReference type="SAM" id="Phobius"/>
    </source>
</evidence>
<accession>L1JA64</accession>
<dbReference type="Proteomes" id="UP000011087">
    <property type="component" value="Unassembled WGS sequence"/>
</dbReference>
<evidence type="ECO:0000256" key="7">
    <source>
        <dbReference type="ARBA" id="ARBA00022842"/>
    </source>
</evidence>
<feature type="transmembrane region" description="Helical" evidence="11">
    <location>
        <begin position="157"/>
        <end position="177"/>
    </location>
</feature>
<dbReference type="GO" id="GO:0006874">
    <property type="term" value="P:intracellular calcium ion homeostasis"/>
    <property type="evidence" value="ECO:0007669"/>
    <property type="project" value="TreeGrafter"/>
</dbReference>
<dbReference type="PANTHER" id="PTHR45630:SF7">
    <property type="entry name" value="ENDOPLASMIC RETICULUM TRANSMEMBRANE HELIX TRANSLOCASE"/>
    <property type="match status" value="1"/>
</dbReference>
<reference evidence="14" key="3">
    <citation type="submission" date="2016-03" db="UniProtKB">
        <authorList>
            <consortium name="EnsemblProtists"/>
        </authorList>
    </citation>
    <scope>IDENTIFICATION</scope>
</reference>
<evidence type="ECO:0000313" key="15">
    <source>
        <dbReference type="Proteomes" id="UP000011087"/>
    </source>
</evidence>
<dbReference type="SFLD" id="SFLDS00003">
    <property type="entry name" value="Haloacid_Dehalogenase"/>
    <property type="match status" value="1"/>
</dbReference>
<reference evidence="15" key="2">
    <citation type="submission" date="2012-11" db="EMBL/GenBank/DDBJ databases">
        <authorList>
            <person name="Kuo A."/>
            <person name="Curtis B.A."/>
            <person name="Tanifuji G."/>
            <person name="Burki F."/>
            <person name="Gruber A."/>
            <person name="Irimia M."/>
            <person name="Maruyama S."/>
            <person name="Arias M.C."/>
            <person name="Ball S.G."/>
            <person name="Gile G.H."/>
            <person name="Hirakawa Y."/>
            <person name="Hopkins J.F."/>
            <person name="Rensing S.A."/>
            <person name="Schmutz J."/>
            <person name="Symeonidi A."/>
            <person name="Elias M."/>
            <person name="Eveleigh R.J."/>
            <person name="Herman E.K."/>
            <person name="Klute M.J."/>
            <person name="Nakayama T."/>
            <person name="Obornik M."/>
            <person name="Reyes-Prieto A."/>
            <person name="Armbrust E.V."/>
            <person name="Aves S.J."/>
            <person name="Beiko R.G."/>
            <person name="Coutinho P."/>
            <person name="Dacks J.B."/>
            <person name="Durnford D.G."/>
            <person name="Fast N.M."/>
            <person name="Green B.R."/>
            <person name="Grisdale C."/>
            <person name="Hempe F."/>
            <person name="Henrissat B."/>
            <person name="Hoppner M.P."/>
            <person name="Ishida K.-I."/>
            <person name="Kim E."/>
            <person name="Koreny L."/>
            <person name="Kroth P.G."/>
            <person name="Liu Y."/>
            <person name="Malik S.-B."/>
            <person name="Maier U.G."/>
            <person name="McRose D."/>
            <person name="Mock T."/>
            <person name="Neilson J.A."/>
            <person name="Onodera N.T."/>
            <person name="Poole A.M."/>
            <person name="Pritham E.J."/>
            <person name="Richards T.A."/>
            <person name="Rocap G."/>
            <person name="Roy S.W."/>
            <person name="Sarai C."/>
            <person name="Schaack S."/>
            <person name="Shirato S."/>
            <person name="Slamovits C.H."/>
            <person name="Spencer D.F."/>
            <person name="Suzuki S."/>
            <person name="Worden A.Z."/>
            <person name="Zauner S."/>
            <person name="Barry K."/>
            <person name="Bell C."/>
            <person name="Bharti A.K."/>
            <person name="Crow J.A."/>
            <person name="Grimwood J."/>
            <person name="Kramer R."/>
            <person name="Lindquist E."/>
            <person name="Lucas S."/>
            <person name="Salamov A."/>
            <person name="McFadden G.I."/>
            <person name="Lane C.E."/>
            <person name="Keeling P.J."/>
            <person name="Gray M.W."/>
            <person name="Grigoriev I.V."/>
            <person name="Archibald J.M."/>
        </authorList>
    </citation>
    <scope>NUCLEOTIDE SEQUENCE</scope>
    <source>
        <strain evidence="15">CCMP2712</strain>
    </source>
</reference>
<keyword evidence="3 11" id="KW-0812">Transmembrane</keyword>
<name>L1JA64_GUITC</name>
<dbReference type="GO" id="GO:0015662">
    <property type="term" value="F:P-type ion transporter activity"/>
    <property type="evidence" value="ECO:0007669"/>
    <property type="project" value="TreeGrafter"/>
</dbReference>
<dbReference type="SFLD" id="SFLDF00027">
    <property type="entry name" value="p-type_atpase"/>
    <property type="match status" value="1"/>
</dbReference>
<evidence type="ECO:0000256" key="1">
    <source>
        <dbReference type="ARBA" id="ARBA00004141"/>
    </source>
</evidence>
<dbReference type="InterPro" id="IPR023214">
    <property type="entry name" value="HAD_sf"/>
</dbReference>
<dbReference type="PaxDb" id="55529-EKX45411"/>
<dbReference type="NCBIfam" id="TIGR01657">
    <property type="entry name" value="P-ATPase-V"/>
    <property type="match status" value="1"/>
</dbReference>
<evidence type="ECO:0000256" key="5">
    <source>
        <dbReference type="ARBA" id="ARBA00022741"/>
    </source>
</evidence>
<dbReference type="SUPFAM" id="SSF56784">
    <property type="entry name" value="HAD-like"/>
    <property type="match status" value="1"/>
</dbReference>
<comment type="subcellular location">
    <subcellularLocation>
        <location evidence="1">Membrane</location>
        <topology evidence="1">Multi-pass membrane protein</topology>
    </subcellularLocation>
</comment>
<feature type="transmembrane region" description="Helical" evidence="11">
    <location>
        <begin position="347"/>
        <end position="366"/>
    </location>
</feature>
<keyword evidence="7" id="KW-0460">Magnesium</keyword>
<gene>
    <name evidence="13" type="ORF">GUITHDRAFT_71402</name>
</gene>
<evidence type="ECO:0000313" key="13">
    <source>
        <dbReference type="EMBL" id="EKX45411.1"/>
    </source>
</evidence>
<dbReference type="InterPro" id="IPR006544">
    <property type="entry name" value="P-type_TPase_V"/>
</dbReference>
<proteinExistence type="inferred from homology"/>
<dbReference type="SUPFAM" id="SSF81653">
    <property type="entry name" value="Calcium ATPase, transduction domain A"/>
    <property type="match status" value="1"/>
</dbReference>
<comment type="similarity">
    <text evidence="2">Belongs to the cation transport ATPase (P-type) (TC 3.A.3) family. Type V subfamily.</text>
</comment>
<dbReference type="EnsemblProtists" id="EKX45411">
    <property type="protein sequence ID" value="EKX45411"/>
    <property type="gene ID" value="GUITHDRAFT_71402"/>
</dbReference>
<dbReference type="OrthoDB" id="48943at2759"/>
<keyword evidence="4" id="KW-0479">Metal-binding</keyword>
<dbReference type="GO" id="GO:0016887">
    <property type="term" value="F:ATP hydrolysis activity"/>
    <property type="evidence" value="ECO:0007669"/>
    <property type="project" value="InterPro"/>
</dbReference>
<dbReference type="EMBL" id="JH992999">
    <property type="protein sequence ID" value="EKX45411.1"/>
    <property type="molecule type" value="Genomic_DNA"/>
</dbReference>
<evidence type="ECO:0000256" key="4">
    <source>
        <dbReference type="ARBA" id="ARBA00022723"/>
    </source>
</evidence>
<dbReference type="Gene3D" id="3.40.1110.10">
    <property type="entry name" value="Calcium-transporting ATPase, cytoplasmic domain N"/>
    <property type="match status" value="1"/>
</dbReference>
<keyword evidence="10 11" id="KW-0472">Membrane</keyword>
<dbReference type="HOGENOM" id="CLU_001828_4_1_1"/>
<dbReference type="GO" id="GO:0019829">
    <property type="term" value="F:ATPase-coupled monoatomic cation transmembrane transporter activity"/>
    <property type="evidence" value="ECO:0007669"/>
    <property type="project" value="TreeGrafter"/>
</dbReference>
<feature type="transmembrane region" description="Helical" evidence="11">
    <location>
        <begin position="937"/>
        <end position="961"/>
    </location>
</feature>
<dbReference type="GeneID" id="17302076"/>
<reference evidence="13 15" key="1">
    <citation type="journal article" date="2012" name="Nature">
        <title>Algal genomes reveal evolutionary mosaicism and the fate of nucleomorphs.</title>
        <authorList>
            <consortium name="DOE Joint Genome Institute"/>
            <person name="Curtis B.A."/>
            <person name="Tanifuji G."/>
            <person name="Burki F."/>
            <person name="Gruber A."/>
            <person name="Irimia M."/>
            <person name="Maruyama S."/>
            <person name="Arias M.C."/>
            <person name="Ball S.G."/>
            <person name="Gile G.H."/>
            <person name="Hirakawa Y."/>
            <person name="Hopkins J.F."/>
            <person name="Kuo A."/>
            <person name="Rensing S.A."/>
            <person name="Schmutz J."/>
            <person name="Symeonidi A."/>
            <person name="Elias M."/>
            <person name="Eveleigh R.J."/>
            <person name="Herman E.K."/>
            <person name="Klute M.J."/>
            <person name="Nakayama T."/>
            <person name="Obornik M."/>
            <person name="Reyes-Prieto A."/>
            <person name="Armbrust E.V."/>
            <person name="Aves S.J."/>
            <person name="Beiko R.G."/>
            <person name="Coutinho P."/>
            <person name="Dacks J.B."/>
            <person name="Durnford D.G."/>
            <person name="Fast N.M."/>
            <person name="Green B.R."/>
            <person name="Grisdale C.J."/>
            <person name="Hempel F."/>
            <person name="Henrissat B."/>
            <person name="Hoppner M.P."/>
            <person name="Ishida K."/>
            <person name="Kim E."/>
            <person name="Koreny L."/>
            <person name="Kroth P.G."/>
            <person name="Liu Y."/>
            <person name="Malik S.B."/>
            <person name="Maier U.G."/>
            <person name="McRose D."/>
            <person name="Mock T."/>
            <person name="Neilson J.A."/>
            <person name="Onodera N.T."/>
            <person name="Poole A.M."/>
            <person name="Pritham E.J."/>
            <person name="Richards T.A."/>
            <person name="Rocap G."/>
            <person name="Roy S.W."/>
            <person name="Sarai C."/>
            <person name="Schaack S."/>
            <person name="Shirato S."/>
            <person name="Slamovits C.H."/>
            <person name="Spencer D.F."/>
            <person name="Suzuki S."/>
            <person name="Worden A.Z."/>
            <person name="Zauner S."/>
            <person name="Barry K."/>
            <person name="Bell C."/>
            <person name="Bharti A.K."/>
            <person name="Crow J.A."/>
            <person name="Grimwood J."/>
            <person name="Kramer R."/>
            <person name="Lindquist E."/>
            <person name="Lucas S."/>
            <person name="Salamov A."/>
            <person name="McFadden G.I."/>
            <person name="Lane C.E."/>
            <person name="Keeling P.J."/>
            <person name="Gray M.W."/>
            <person name="Grigoriev I.V."/>
            <person name="Archibald J.M."/>
        </authorList>
    </citation>
    <scope>NUCLEOTIDE SEQUENCE</scope>
    <source>
        <strain evidence="13 15">CCMP2712</strain>
    </source>
</reference>
<dbReference type="AlphaFoldDB" id="L1JA64"/>
<dbReference type="RefSeq" id="XP_005832391.1">
    <property type="nucleotide sequence ID" value="XM_005832334.1"/>
</dbReference>
<evidence type="ECO:0000256" key="10">
    <source>
        <dbReference type="ARBA" id="ARBA00023136"/>
    </source>
</evidence>
<keyword evidence="8" id="KW-1278">Translocase</keyword>
<dbReference type="InterPro" id="IPR044492">
    <property type="entry name" value="P_typ_ATPase_HD_dom"/>
</dbReference>
<evidence type="ECO:0000259" key="12">
    <source>
        <dbReference type="Pfam" id="PF00122"/>
    </source>
</evidence>
<feature type="transmembrane region" description="Helical" evidence="11">
    <location>
        <begin position="881"/>
        <end position="901"/>
    </location>
</feature>
<dbReference type="Pfam" id="PF00122">
    <property type="entry name" value="E1-E2_ATPase"/>
    <property type="match status" value="1"/>
</dbReference>
<evidence type="ECO:0000313" key="14">
    <source>
        <dbReference type="EnsemblProtists" id="EKX45411"/>
    </source>
</evidence>
<dbReference type="InterPro" id="IPR023299">
    <property type="entry name" value="ATPase_P-typ_cyto_dom_N"/>
</dbReference>
<sequence>MQLVTHLGTYWSVEFKALATMKRVDDINDATVVKVKPSKVTEKVGICELAKLTLKPAMDKKKEEVLSFEFHKRRYIWDADNKKFNKVEFPVHLSFGQYLSATGYKDESDIEDATHRWGINSFQIPLPSFSELYLEQCRQPFFVFQIACVALWSMDEYWYFSIFTLLMLLLFEGTVVFSRTRNISMLRDMMGKPSKVKVLRGGSWHTMDSDCLLPGDIMSVSRNRLDPDAVVPADLLLLSGKVVVNEAILTGEATPQQKVGVALRDKQEVLSLKRSSDTGDRLYVVFGGTKVLQTVQEPETHPKGIPKPPDNGCVAYVIRNGFNTSQGRLVRTIMFSSEQTTAATKEAGIFVSVLLCFALAAAGYVLKEGWHDPKRNKAKLLLNCSMIIASVVPPELPMNLSLAVNSSLHSLSKLGVFCTEPFRIPFAGKVGVCCFDKTGTLTSEDLILEGVAGMQPPKDNAAHSTLDSPANVPDPSVLVLCGCHGLVNIDDSLSGETMEKVALEAFGWTLSKGDISMETSGRKRKIVVHHRFPFASSLKRMATVVELADRSTSGAAVSQFMVLCKGAPETMQDRYEYTPPYFKATYEYYSRQGARVLALGYKELPRQQISQLRSMSRETAENQLKFAGLVVFRCPNKFESATSLKALKESGHHLVMITGDQVLTACHVARELGMCSNDVSLILTAKSSAGGGGSGELEWVSPDESERHPFDVKDTGKLSKKYDLCISGETWRSMATETIDRMMEHVRVFARVSPTQKEQILLCLKAKGHYTLMCGDGTNDVGALKASHVGVALLSGVFNPDDEERRRKQDSVYLNKVGGPTLFDLQLRDAQMANEEITIVRLGDASIASPFTCRQNSIFPITRIIQQGRCTLVTTMQIYKIQALSCLTLAYCLSALYLAGIKLGDQQMMLSAMMSAIFFLFMSHAKPLNTLAPVRPPSTICCSYMVFSVLGQFAVHLFVLVKAIEHTNPHFIGCNGCIGGTCVSDRDPDSNFSPNILNSVIFIITAIAQVMIFAVNYRGRPYMQSLTEHKPLLYSLIVAVALLVGVCLEVSTDFNAYLMLTPMPTQELKFQVPPPSVCHTT</sequence>
<dbReference type="GO" id="GO:0005524">
    <property type="term" value="F:ATP binding"/>
    <property type="evidence" value="ECO:0007669"/>
    <property type="project" value="UniProtKB-KW"/>
</dbReference>
<dbReference type="OMA" id="QKTKYVW"/>
<dbReference type="NCBIfam" id="TIGR01494">
    <property type="entry name" value="ATPase_P-type"/>
    <property type="match status" value="1"/>
</dbReference>
<keyword evidence="9 11" id="KW-1133">Transmembrane helix</keyword>
<feature type="transmembrane region" description="Helical" evidence="11">
    <location>
        <begin position="996"/>
        <end position="1017"/>
    </location>
</feature>
<dbReference type="KEGG" id="gtt:GUITHDRAFT_71402"/>
<evidence type="ECO:0000256" key="2">
    <source>
        <dbReference type="ARBA" id="ARBA00006000"/>
    </source>
</evidence>
<dbReference type="InterPro" id="IPR001757">
    <property type="entry name" value="P_typ_ATPase"/>
</dbReference>
<feature type="transmembrane region" description="Helical" evidence="11">
    <location>
        <begin position="1032"/>
        <end position="1050"/>
    </location>
</feature>
<dbReference type="GO" id="GO:0046872">
    <property type="term" value="F:metal ion binding"/>
    <property type="evidence" value="ECO:0007669"/>
    <property type="project" value="UniProtKB-KW"/>
</dbReference>
<dbReference type="InterPro" id="IPR018303">
    <property type="entry name" value="ATPase_P-typ_P_site"/>
</dbReference>
<keyword evidence="15" id="KW-1185">Reference proteome</keyword>
<dbReference type="STRING" id="905079.L1JA64"/>
<evidence type="ECO:0000256" key="8">
    <source>
        <dbReference type="ARBA" id="ARBA00022967"/>
    </source>
</evidence>
<dbReference type="PANTHER" id="PTHR45630">
    <property type="entry name" value="CATION-TRANSPORTING ATPASE-RELATED"/>
    <property type="match status" value="1"/>
</dbReference>
<feature type="domain" description="P-type ATPase A" evidence="12">
    <location>
        <begin position="193"/>
        <end position="331"/>
    </location>
</feature>